<dbReference type="Pfam" id="PF13977">
    <property type="entry name" value="TetR_C_6"/>
    <property type="match status" value="1"/>
</dbReference>
<keyword evidence="6" id="KW-1185">Reference proteome</keyword>
<keyword evidence="2 3" id="KW-0238">DNA-binding</keyword>
<feature type="domain" description="HTH tetR-type" evidence="4">
    <location>
        <begin position="1"/>
        <end position="61"/>
    </location>
</feature>
<evidence type="ECO:0000256" key="3">
    <source>
        <dbReference type="PROSITE-ProRule" id="PRU00335"/>
    </source>
</evidence>
<evidence type="ECO:0000313" key="5">
    <source>
        <dbReference type="EMBL" id="NYE70329.1"/>
    </source>
</evidence>
<evidence type="ECO:0000313" key="6">
    <source>
        <dbReference type="Proteomes" id="UP000569914"/>
    </source>
</evidence>
<dbReference type="PRINTS" id="PR00455">
    <property type="entry name" value="HTHTETR"/>
</dbReference>
<dbReference type="Gene3D" id="1.10.357.10">
    <property type="entry name" value="Tetracycline Repressor, domain 2"/>
    <property type="match status" value="1"/>
</dbReference>
<evidence type="ECO:0000256" key="2">
    <source>
        <dbReference type="ARBA" id="ARBA00023125"/>
    </source>
</evidence>
<dbReference type="Proteomes" id="UP000569914">
    <property type="component" value="Unassembled WGS sequence"/>
</dbReference>
<dbReference type="GO" id="GO:0003700">
    <property type="term" value="F:DNA-binding transcription factor activity"/>
    <property type="evidence" value="ECO:0007669"/>
    <property type="project" value="TreeGrafter"/>
</dbReference>
<dbReference type="InterPro" id="IPR050109">
    <property type="entry name" value="HTH-type_TetR-like_transc_reg"/>
</dbReference>
<dbReference type="AlphaFoldDB" id="A0A7Y9I4X8"/>
<dbReference type="EMBL" id="JACCBU010000001">
    <property type="protein sequence ID" value="NYE70329.1"/>
    <property type="molecule type" value="Genomic_DNA"/>
</dbReference>
<gene>
    <name evidence="5" type="ORF">BKA15_001658</name>
</gene>
<comment type="caution">
    <text evidence="5">The sequence shown here is derived from an EMBL/GenBank/DDBJ whole genome shotgun (WGS) entry which is preliminary data.</text>
</comment>
<dbReference type="InterPro" id="IPR039538">
    <property type="entry name" value="BetI_C"/>
</dbReference>
<protein>
    <submittedName>
        <fullName evidence="5">AcrR family transcriptional regulator</fullName>
    </submittedName>
</protein>
<dbReference type="SUPFAM" id="SSF46689">
    <property type="entry name" value="Homeodomain-like"/>
    <property type="match status" value="1"/>
</dbReference>
<dbReference type="Pfam" id="PF00440">
    <property type="entry name" value="TetR_N"/>
    <property type="match status" value="1"/>
</dbReference>
<dbReference type="PANTHER" id="PTHR30055:SF219">
    <property type="entry name" value="TRANSCRIPTIONAL REGULATORY PROTEIN"/>
    <property type="match status" value="1"/>
</dbReference>
<dbReference type="RefSeq" id="WP_179749697.1">
    <property type="nucleotide sequence ID" value="NZ_JACCBU010000001.1"/>
</dbReference>
<evidence type="ECO:0000259" key="4">
    <source>
        <dbReference type="PROSITE" id="PS50977"/>
    </source>
</evidence>
<reference evidence="5 6" key="1">
    <citation type="submission" date="2020-07" db="EMBL/GenBank/DDBJ databases">
        <title>Sequencing the genomes of 1000 actinobacteria strains.</title>
        <authorList>
            <person name="Klenk H.-P."/>
        </authorList>
    </citation>
    <scope>NUCLEOTIDE SEQUENCE [LARGE SCALE GENOMIC DNA]</scope>
    <source>
        <strain evidence="5 6">DSM 22083</strain>
    </source>
</reference>
<sequence length="190" mass="20379">MGHKEQLLEGAKRCLAEKGYARTTARDIVAASGTNLASIGYHYGSKEALLNAAMVAVVADFTDQVLSSHPRPADATPVEAFQTLFAGLLASFPEAREALNSSIEAYNGAAHSPELRAQLAEAHELARRGLAAEILGVPEDQLEERHVRTLGSLMMALYPGVMVQFLVDPDRAPSAEELVEGLRTLCRNAP</sequence>
<keyword evidence="1" id="KW-0678">Repressor</keyword>
<dbReference type="InterPro" id="IPR009057">
    <property type="entry name" value="Homeodomain-like_sf"/>
</dbReference>
<name>A0A7Y9I4X8_9ACTN</name>
<dbReference type="PROSITE" id="PS50977">
    <property type="entry name" value="HTH_TETR_2"/>
    <property type="match status" value="1"/>
</dbReference>
<accession>A0A7Y9I4X8</accession>
<feature type="DNA-binding region" description="H-T-H motif" evidence="3">
    <location>
        <begin position="24"/>
        <end position="43"/>
    </location>
</feature>
<organism evidence="5 6">
    <name type="scientific">Microlunatus parietis</name>
    <dbReference type="NCBI Taxonomy" id="682979"/>
    <lineage>
        <taxon>Bacteria</taxon>
        <taxon>Bacillati</taxon>
        <taxon>Actinomycetota</taxon>
        <taxon>Actinomycetes</taxon>
        <taxon>Propionibacteriales</taxon>
        <taxon>Propionibacteriaceae</taxon>
        <taxon>Microlunatus</taxon>
    </lineage>
</organism>
<dbReference type="PANTHER" id="PTHR30055">
    <property type="entry name" value="HTH-TYPE TRANSCRIPTIONAL REGULATOR RUTR"/>
    <property type="match status" value="1"/>
</dbReference>
<evidence type="ECO:0000256" key="1">
    <source>
        <dbReference type="ARBA" id="ARBA00022491"/>
    </source>
</evidence>
<proteinExistence type="predicted"/>
<dbReference type="GO" id="GO:0000976">
    <property type="term" value="F:transcription cis-regulatory region binding"/>
    <property type="evidence" value="ECO:0007669"/>
    <property type="project" value="TreeGrafter"/>
</dbReference>
<dbReference type="InterPro" id="IPR001647">
    <property type="entry name" value="HTH_TetR"/>
</dbReference>